<reference evidence="1 2" key="1">
    <citation type="submission" date="2021-08" db="EMBL/GenBank/DDBJ databases">
        <title>Complete genome sequence of Leptospira kobayashii strain E30.</title>
        <authorList>
            <person name="Nakao R."/>
            <person name="Nakamura S."/>
            <person name="Masuzawa T."/>
            <person name="Koizumi N."/>
        </authorList>
    </citation>
    <scope>NUCLEOTIDE SEQUENCE [LARGE SCALE GENOMIC DNA]</scope>
    <source>
        <strain evidence="1 2">E30</strain>
    </source>
</reference>
<name>A0ABN6KDE4_9LEPT</name>
<evidence type="ECO:0000313" key="1">
    <source>
        <dbReference type="EMBL" id="BDA78953.1"/>
    </source>
</evidence>
<dbReference type="Proteomes" id="UP000245263">
    <property type="component" value="Chromosome 1"/>
</dbReference>
<accession>A0ABN6KDE4</accession>
<organism evidence="1 2">
    <name type="scientific">Leptospira kobayashii</name>
    <dbReference type="NCBI Taxonomy" id="1917830"/>
    <lineage>
        <taxon>Bacteria</taxon>
        <taxon>Pseudomonadati</taxon>
        <taxon>Spirochaetota</taxon>
        <taxon>Spirochaetia</taxon>
        <taxon>Leptospirales</taxon>
        <taxon>Leptospiraceae</taxon>
        <taxon>Leptospira</taxon>
    </lineage>
</organism>
<evidence type="ECO:0000313" key="2">
    <source>
        <dbReference type="Proteomes" id="UP000245263"/>
    </source>
</evidence>
<dbReference type="EMBL" id="AP025028">
    <property type="protein sequence ID" value="BDA78953.1"/>
    <property type="molecule type" value="Genomic_DNA"/>
</dbReference>
<protein>
    <submittedName>
        <fullName evidence="1">Uncharacterized protein</fullName>
    </submittedName>
</protein>
<keyword evidence="2" id="KW-1185">Reference proteome</keyword>
<proteinExistence type="predicted"/>
<sequence>MGFNFQKKTSRSMIMVKPTIDTKIITIGIVSGGTEEIIESDLAKGKNIK</sequence>
<gene>
    <name evidence="1" type="ORF">LPTSP3_g18830</name>
</gene>